<accession>A0ABP0D5X8</accession>
<feature type="compositionally biased region" description="Basic and acidic residues" evidence="5">
    <location>
        <begin position="478"/>
        <end position="488"/>
    </location>
</feature>
<dbReference type="InterPro" id="IPR010666">
    <property type="entry name" value="Znf_GRF"/>
</dbReference>
<keyword evidence="8" id="KW-1185">Reference proteome</keyword>
<dbReference type="Pfam" id="PF06839">
    <property type="entry name" value="Zn_ribbon_GRF"/>
    <property type="match status" value="1"/>
</dbReference>
<evidence type="ECO:0000256" key="1">
    <source>
        <dbReference type="ARBA" id="ARBA00022723"/>
    </source>
</evidence>
<feature type="region of interest" description="Disordered" evidence="5">
    <location>
        <begin position="1"/>
        <end position="27"/>
    </location>
</feature>
<evidence type="ECO:0000256" key="4">
    <source>
        <dbReference type="PROSITE-ProRule" id="PRU01343"/>
    </source>
</evidence>
<evidence type="ECO:0000256" key="3">
    <source>
        <dbReference type="ARBA" id="ARBA00022833"/>
    </source>
</evidence>
<name>A0ABP0D5X8_9PEZI</name>
<feature type="compositionally biased region" description="Basic residues" evidence="5">
    <location>
        <begin position="1"/>
        <end position="11"/>
    </location>
</feature>
<feature type="region of interest" description="Disordered" evidence="5">
    <location>
        <begin position="414"/>
        <end position="492"/>
    </location>
</feature>
<evidence type="ECO:0000256" key="2">
    <source>
        <dbReference type="ARBA" id="ARBA00022771"/>
    </source>
</evidence>
<feature type="compositionally biased region" description="Low complexity" evidence="5">
    <location>
        <begin position="12"/>
        <end position="22"/>
    </location>
</feature>
<dbReference type="PROSITE" id="PS51999">
    <property type="entry name" value="ZF_GRF"/>
    <property type="match status" value="1"/>
</dbReference>
<dbReference type="EMBL" id="CAWUON010000002">
    <property type="protein sequence ID" value="CAK7263021.1"/>
    <property type="molecule type" value="Genomic_DNA"/>
</dbReference>
<feature type="region of interest" description="Disordered" evidence="5">
    <location>
        <begin position="180"/>
        <end position="279"/>
    </location>
</feature>
<evidence type="ECO:0000313" key="8">
    <source>
        <dbReference type="Proteomes" id="UP001642502"/>
    </source>
</evidence>
<keyword evidence="3" id="KW-0862">Zinc</keyword>
<protein>
    <recommendedName>
        <fullName evidence="6">GRF-type domain-containing protein</fullName>
    </recommendedName>
</protein>
<feature type="compositionally biased region" description="Low complexity" evidence="5">
    <location>
        <begin position="436"/>
        <end position="446"/>
    </location>
</feature>
<feature type="domain" description="GRF-type" evidence="6">
    <location>
        <begin position="47"/>
        <end position="91"/>
    </location>
</feature>
<dbReference type="Proteomes" id="UP001642502">
    <property type="component" value="Unassembled WGS sequence"/>
</dbReference>
<evidence type="ECO:0000259" key="6">
    <source>
        <dbReference type="PROSITE" id="PS51999"/>
    </source>
</evidence>
<reference evidence="7 8" key="1">
    <citation type="submission" date="2024-01" db="EMBL/GenBank/DDBJ databases">
        <authorList>
            <person name="Allen C."/>
            <person name="Tagirdzhanova G."/>
        </authorList>
    </citation>
    <scope>NUCLEOTIDE SEQUENCE [LARGE SCALE GENOMIC DNA]</scope>
    <source>
        <strain evidence="7 8">CBS 119000</strain>
    </source>
</reference>
<comment type="caution">
    <text evidence="7">The sequence shown here is derived from an EMBL/GenBank/DDBJ whole genome shotgun (WGS) entry which is preliminary data.</text>
</comment>
<proteinExistence type="predicted"/>
<feature type="compositionally biased region" description="Low complexity" evidence="5">
    <location>
        <begin position="414"/>
        <end position="428"/>
    </location>
</feature>
<sequence>MPRGRRRRNSRRSQPSTPRTARIINPPLTPSFGCGTDGLFFDGQWFCNCRPRRPAALRETRKPGINKGRWFFGCPQERGEQCSFFLWEDYSCVFSGVATGESPGFLSGLSRPSKPAYGASVGQWTSPPGVWLDGQVHMSLVGQQPLPVPTPSPLKNQRIFTTPTAARGSDKVVEIIEVEDDGSDEESDGFAPPQTPTPASRKRQTENAARMRAMASSPPLIRTPTRAGFRNRITNHSSMAQKSSGGEAKRAMIDPQTPRKGTPTKPTMPGDDSLDYSDSEFDSDMERALVALADHSECKARRYSEKKSKVSETTDKTNYIDDGETTVMMLDETDASRRNLIVPVSTQCSFRNADASKTLSCRGTSQQLRAASKQEAAADAAATTVKSGARTPPSFTLFAGRYVEGAQAVSFVSSVSSSQPRSQTASSQTLSEDSQSTIPTTTPSSSFYSDAGIFSKKAGGGSDDNSDPFMSPVHKRTHPWEDAEKQSDASHFSRGWSMSDIRYPISAEAAPEPAAKGMQQEYSIAQPRFWAADGRITVVKDENGGQALGQASQPKDHNVTLAVLQLLADQPVEPRVRQKIRSLLNGVFDDT</sequence>
<keyword evidence="2 4" id="KW-0863">Zinc-finger</keyword>
<evidence type="ECO:0000313" key="7">
    <source>
        <dbReference type="EMBL" id="CAK7263021.1"/>
    </source>
</evidence>
<organism evidence="7 8">
    <name type="scientific">Sporothrix epigloea</name>
    <dbReference type="NCBI Taxonomy" id="1892477"/>
    <lineage>
        <taxon>Eukaryota</taxon>
        <taxon>Fungi</taxon>
        <taxon>Dikarya</taxon>
        <taxon>Ascomycota</taxon>
        <taxon>Pezizomycotina</taxon>
        <taxon>Sordariomycetes</taxon>
        <taxon>Sordariomycetidae</taxon>
        <taxon>Ophiostomatales</taxon>
        <taxon>Ophiostomataceae</taxon>
        <taxon>Sporothrix</taxon>
    </lineage>
</organism>
<feature type="compositionally biased region" description="Polar residues" evidence="5">
    <location>
        <begin position="232"/>
        <end position="244"/>
    </location>
</feature>
<keyword evidence="1" id="KW-0479">Metal-binding</keyword>
<evidence type="ECO:0000256" key="5">
    <source>
        <dbReference type="SAM" id="MobiDB-lite"/>
    </source>
</evidence>
<gene>
    <name evidence="7" type="ORF">SEPCBS119000_000271</name>
</gene>